<evidence type="ECO:0000256" key="5">
    <source>
        <dbReference type="ARBA" id="ARBA00022771"/>
    </source>
</evidence>
<gene>
    <name evidence="13" type="ORF">TbgDal_III320</name>
</gene>
<dbReference type="GeneID" id="23859107"/>
<evidence type="ECO:0000256" key="3">
    <source>
        <dbReference type="ARBA" id="ARBA00022692"/>
    </source>
</evidence>
<dbReference type="AlphaFoldDB" id="C9ZKV0"/>
<dbReference type="Pfam" id="PF12906">
    <property type="entry name" value="RINGv"/>
    <property type="match status" value="1"/>
</dbReference>
<dbReference type="PANTHER" id="PTHR46065:SF3">
    <property type="entry name" value="FI20425P1"/>
    <property type="match status" value="1"/>
</dbReference>
<reference evidence="14" key="1">
    <citation type="journal article" date="2010" name="PLoS Negl. Trop. Dis.">
        <title>The genome sequence of Trypanosoma brucei gambiense, causative agent of chronic human african trypanosomiasis.</title>
        <authorList>
            <person name="Jackson A.P."/>
            <person name="Sanders M."/>
            <person name="Berry A."/>
            <person name="McQuillan J."/>
            <person name="Aslett M.A."/>
            <person name="Quail M.A."/>
            <person name="Chukualim B."/>
            <person name="Capewell P."/>
            <person name="MacLeod A."/>
            <person name="Melville S.E."/>
            <person name="Gibson W."/>
            <person name="Barry J.D."/>
            <person name="Berriman M."/>
            <person name="Hertz-Fowler C."/>
        </authorList>
    </citation>
    <scope>NUCLEOTIDE SEQUENCE [LARGE SCALE GENOMIC DNA]</scope>
    <source>
        <strain evidence="14">MHOM/CI/86/DAL972</strain>
    </source>
</reference>
<sequence>MYIYIYIYIYMCLSVCLCFGLHISCILFSLFYFFSPSNFSYLYIYKFVYEFARISTIVFFFLPPILWEMLLYFIVVAVCAVAGVANAAFQPSLALFDAKLNETLSITTWRNVDLGLRSTIYAGPNPARLFALHAIVNFSNYGTEEKRVLKVKKFLFLIPFCTPFNSSSDAAPKVDSCSLLHFGGTIMLRFRGGWESHFVSLLRKDSVLGPTNKEAVRRFISVTGGSGGNNSNLTFPFPIEGTPSSNLPFFGGGPRHDAVQSCNELIDECVQASSFRYTDSYKNIPLESFSGRIIHHPHNPLSWNTPWLLRISAALPPDSACEVDILVVLRTPADAFHFRMWLTGSVTGSLFLLGGCLCIFFSFVIGTKELGVRLWRAVPLEGRQRTVLFEEVEGDDLPCFPILRILAALRRASVEVWTELLLPTLRTLLERIRRLFRISREDEGVILISADEETLGAGNTREGGTRGTLAQGTDGNNNNNNNNSVDDDDDDGESGDLCRICRCTDPVEDLFSPCACDGTSKYVHRQCLEKWRNTTTNVEHRRVCAECKTPYTLVLECVPLSPYGSARHPVCVPTCCILLSYVMRLFLVLVVFCLGGYYLKVCMYIATGFDGGILWSFHHFYHWVLGLYFVIAFCVNLIGLEYVIRDFPKAWQQLLILLISVGVVEIPLNYVGQFFVLMLCSTDVQLEVSYGVGILTASLFYSQVLPSVYEGMESLLGVREVVAPRNADIV</sequence>
<keyword evidence="5" id="KW-0863">Zinc-finger</keyword>
<evidence type="ECO:0000259" key="12">
    <source>
        <dbReference type="PROSITE" id="PS51292"/>
    </source>
</evidence>
<evidence type="ECO:0000256" key="7">
    <source>
        <dbReference type="ARBA" id="ARBA00022833"/>
    </source>
</evidence>
<keyword evidence="3 11" id="KW-0812">Transmembrane</keyword>
<feature type="transmembrane region" description="Helical" evidence="11">
    <location>
        <begin position="585"/>
        <end position="608"/>
    </location>
</feature>
<keyword evidence="4" id="KW-0479">Metal-binding</keyword>
<evidence type="ECO:0000256" key="2">
    <source>
        <dbReference type="ARBA" id="ARBA00022679"/>
    </source>
</evidence>
<feature type="transmembrane region" description="Helical" evidence="11">
    <location>
        <begin position="620"/>
        <end position="643"/>
    </location>
</feature>
<evidence type="ECO:0000256" key="10">
    <source>
        <dbReference type="SAM" id="MobiDB-lite"/>
    </source>
</evidence>
<evidence type="ECO:0000256" key="8">
    <source>
        <dbReference type="ARBA" id="ARBA00022989"/>
    </source>
</evidence>
<keyword evidence="7" id="KW-0862">Zinc</keyword>
<dbReference type="GO" id="GO:0016740">
    <property type="term" value="F:transferase activity"/>
    <property type="evidence" value="ECO:0007669"/>
    <property type="project" value="UniProtKB-KW"/>
</dbReference>
<feature type="transmembrane region" description="Helical" evidence="11">
    <location>
        <begin position="40"/>
        <end position="62"/>
    </location>
</feature>
<evidence type="ECO:0000256" key="6">
    <source>
        <dbReference type="ARBA" id="ARBA00022786"/>
    </source>
</evidence>
<name>C9ZKV0_TRYB9</name>
<dbReference type="KEGG" id="tbg:TbgDal_III320"/>
<dbReference type="PROSITE" id="PS51292">
    <property type="entry name" value="ZF_RING_CH"/>
    <property type="match status" value="1"/>
</dbReference>
<organism evidence="13 14">
    <name type="scientific">Trypanosoma brucei gambiense (strain MHOM/CI/86/DAL972)</name>
    <dbReference type="NCBI Taxonomy" id="679716"/>
    <lineage>
        <taxon>Eukaryota</taxon>
        <taxon>Discoba</taxon>
        <taxon>Euglenozoa</taxon>
        <taxon>Kinetoplastea</taxon>
        <taxon>Metakinetoplastina</taxon>
        <taxon>Trypanosomatida</taxon>
        <taxon>Trypanosomatidae</taxon>
        <taxon>Trypanosoma</taxon>
    </lineage>
</organism>
<dbReference type="GO" id="GO:0008270">
    <property type="term" value="F:zinc ion binding"/>
    <property type="evidence" value="ECO:0007669"/>
    <property type="project" value="UniProtKB-KW"/>
</dbReference>
<feature type="transmembrane region" description="Helical" evidence="11">
    <location>
        <begin position="340"/>
        <end position="366"/>
    </location>
</feature>
<keyword evidence="9 11" id="KW-0472">Membrane</keyword>
<feature type="region of interest" description="Disordered" evidence="10">
    <location>
        <begin position="457"/>
        <end position="490"/>
    </location>
</feature>
<keyword evidence="6" id="KW-0833">Ubl conjugation pathway</keyword>
<evidence type="ECO:0000256" key="11">
    <source>
        <dbReference type="SAM" id="Phobius"/>
    </source>
</evidence>
<evidence type="ECO:0000256" key="4">
    <source>
        <dbReference type="ARBA" id="ARBA00022723"/>
    </source>
</evidence>
<feature type="compositionally biased region" description="Low complexity" evidence="10">
    <location>
        <begin position="474"/>
        <end position="484"/>
    </location>
</feature>
<feature type="transmembrane region" description="Helical" evidence="11">
    <location>
        <begin position="7"/>
        <end position="34"/>
    </location>
</feature>
<dbReference type="Gene3D" id="3.30.40.10">
    <property type="entry name" value="Zinc/RING finger domain, C3HC4 (zinc finger)"/>
    <property type="match status" value="1"/>
</dbReference>
<dbReference type="PANTHER" id="PTHR46065">
    <property type="entry name" value="E3 UBIQUITIN-PROTEIN LIGASE MARCH 2/3 FAMILY MEMBER"/>
    <property type="match status" value="1"/>
</dbReference>
<dbReference type="VEuPathDB" id="TriTrypDB:Tbg972.3.320"/>
<evidence type="ECO:0000256" key="1">
    <source>
        <dbReference type="ARBA" id="ARBA00004141"/>
    </source>
</evidence>
<proteinExistence type="predicted"/>
<dbReference type="RefSeq" id="XP_011771986.1">
    <property type="nucleotide sequence ID" value="XM_011773684.1"/>
</dbReference>
<feature type="transmembrane region" description="Helical" evidence="11">
    <location>
        <begin position="69"/>
        <end position="89"/>
    </location>
</feature>
<dbReference type="SUPFAM" id="SSF57850">
    <property type="entry name" value="RING/U-box"/>
    <property type="match status" value="1"/>
</dbReference>
<dbReference type="EMBL" id="FN554966">
    <property type="protein sequence ID" value="CBH09693.1"/>
    <property type="molecule type" value="Genomic_DNA"/>
</dbReference>
<feature type="domain" description="RING-CH-type" evidence="12">
    <location>
        <begin position="490"/>
        <end position="554"/>
    </location>
</feature>
<dbReference type="InterPro" id="IPR011016">
    <property type="entry name" value="Znf_RING-CH"/>
</dbReference>
<dbReference type="GO" id="GO:0016020">
    <property type="term" value="C:membrane"/>
    <property type="evidence" value="ECO:0007669"/>
    <property type="project" value="UniProtKB-SubCell"/>
</dbReference>
<dbReference type="SMART" id="SM00744">
    <property type="entry name" value="RINGv"/>
    <property type="match status" value="1"/>
</dbReference>
<dbReference type="Proteomes" id="UP000002316">
    <property type="component" value="Chromosome 3"/>
</dbReference>
<keyword evidence="8 11" id="KW-1133">Transmembrane helix</keyword>
<accession>C9ZKV0</accession>
<keyword evidence="2" id="KW-0808">Transferase</keyword>
<evidence type="ECO:0000313" key="14">
    <source>
        <dbReference type="Proteomes" id="UP000002316"/>
    </source>
</evidence>
<dbReference type="InterPro" id="IPR013083">
    <property type="entry name" value="Znf_RING/FYVE/PHD"/>
</dbReference>
<comment type="subcellular location">
    <subcellularLocation>
        <location evidence="1">Membrane</location>
        <topology evidence="1">Multi-pass membrane protein</topology>
    </subcellularLocation>
</comment>
<feature type="transmembrane region" description="Helical" evidence="11">
    <location>
        <begin position="655"/>
        <end position="676"/>
    </location>
</feature>
<dbReference type="OrthoDB" id="264354at2759"/>
<protein>
    <recommendedName>
        <fullName evidence="12">RING-CH-type domain-containing protein</fullName>
    </recommendedName>
</protein>
<dbReference type="CDD" id="cd16495">
    <property type="entry name" value="RING_CH-C4HC3_MARCH"/>
    <property type="match status" value="1"/>
</dbReference>
<evidence type="ECO:0000256" key="9">
    <source>
        <dbReference type="ARBA" id="ARBA00023136"/>
    </source>
</evidence>
<evidence type="ECO:0000313" key="13">
    <source>
        <dbReference type="EMBL" id="CBH09693.1"/>
    </source>
</evidence>